<dbReference type="GeneID" id="13394137"/>
<keyword evidence="2" id="KW-1185">Reference proteome</keyword>
<organism evidence="1 2">
    <name type="scientific">Zymoseptoria tritici (strain CBS 115943 / IPO323)</name>
    <name type="common">Speckled leaf blotch fungus</name>
    <name type="synonym">Septoria tritici</name>
    <dbReference type="NCBI Taxonomy" id="336722"/>
    <lineage>
        <taxon>Eukaryota</taxon>
        <taxon>Fungi</taxon>
        <taxon>Dikarya</taxon>
        <taxon>Ascomycota</taxon>
        <taxon>Pezizomycotina</taxon>
        <taxon>Dothideomycetes</taxon>
        <taxon>Dothideomycetidae</taxon>
        <taxon>Mycosphaerellales</taxon>
        <taxon>Mycosphaerellaceae</taxon>
        <taxon>Zymoseptoria</taxon>
    </lineage>
</organism>
<dbReference type="InterPro" id="IPR017853">
    <property type="entry name" value="GH"/>
</dbReference>
<dbReference type="HOGENOM" id="CLU_2186055_0_0_1"/>
<dbReference type="RefSeq" id="XP_003852360.1">
    <property type="nucleotide sequence ID" value="XM_003852312.1"/>
</dbReference>
<dbReference type="AlphaFoldDB" id="F9XCG4"/>
<dbReference type="EMBL" id="CM001200">
    <property type="protein sequence ID" value="EGP87336.1"/>
    <property type="molecule type" value="Genomic_DNA"/>
</dbReference>
<dbReference type="STRING" id="336722.F9XCG4"/>
<evidence type="ECO:0000313" key="2">
    <source>
        <dbReference type="Proteomes" id="UP000008062"/>
    </source>
</evidence>
<dbReference type="Gene3D" id="3.20.20.80">
    <property type="entry name" value="Glycosidases"/>
    <property type="match status" value="1"/>
</dbReference>
<dbReference type="InParanoid" id="F9XCG4"/>
<evidence type="ECO:0000313" key="1">
    <source>
        <dbReference type="EMBL" id="EGP87336.1"/>
    </source>
</evidence>
<protein>
    <submittedName>
        <fullName evidence="1">Uncharacterized protein</fullName>
    </submittedName>
</protein>
<dbReference type="Proteomes" id="UP000008062">
    <property type="component" value="Chromosome 5"/>
</dbReference>
<reference evidence="1 2" key="1">
    <citation type="journal article" date="2011" name="PLoS Genet.">
        <title>Finished genome of the fungal wheat pathogen Mycosphaerella graminicola reveals dispensome structure, chromosome plasticity, and stealth pathogenesis.</title>
        <authorList>
            <person name="Goodwin S.B."/>
            <person name="Ben M'barek S."/>
            <person name="Dhillon B."/>
            <person name="Wittenberg A.H.J."/>
            <person name="Crane C.F."/>
            <person name="Hane J.K."/>
            <person name="Foster A.J."/>
            <person name="Van der Lee T.A.J."/>
            <person name="Grimwood J."/>
            <person name="Aerts A."/>
            <person name="Antoniw J."/>
            <person name="Bailey A."/>
            <person name="Bluhm B."/>
            <person name="Bowler J."/>
            <person name="Bristow J."/>
            <person name="van der Burgt A."/>
            <person name="Canto-Canche B."/>
            <person name="Churchill A.C.L."/>
            <person name="Conde-Ferraez L."/>
            <person name="Cools H.J."/>
            <person name="Coutinho P.M."/>
            <person name="Csukai M."/>
            <person name="Dehal P."/>
            <person name="De Wit P."/>
            <person name="Donzelli B."/>
            <person name="van de Geest H.C."/>
            <person name="van Ham R.C.H.J."/>
            <person name="Hammond-Kosack K.E."/>
            <person name="Henrissat B."/>
            <person name="Kilian A."/>
            <person name="Kobayashi A.K."/>
            <person name="Koopmann E."/>
            <person name="Kourmpetis Y."/>
            <person name="Kuzniar A."/>
            <person name="Lindquist E."/>
            <person name="Lombard V."/>
            <person name="Maliepaard C."/>
            <person name="Martins N."/>
            <person name="Mehrabi R."/>
            <person name="Nap J.P.H."/>
            <person name="Ponomarenko A."/>
            <person name="Rudd J.J."/>
            <person name="Salamov A."/>
            <person name="Schmutz J."/>
            <person name="Schouten H.J."/>
            <person name="Shapiro H."/>
            <person name="Stergiopoulos I."/>
            <person name="Torriani S.F.F."/>
            <person name="Tu H."/>
            <person name="de Vries R.P."/>
            <person name="Waalwijk C."/>
            <person name="Ware S.B."/>
            <person name="Wiebenga A."/>
            <person name="Zwiers L.-H."/>
            <person name="Oliver R.P."/>
            <person name="Grigoriev I.V."/>
            <person name="Kema G.H.J."/>
        </authorList>
    </citation>
    <scope>NUCLEOTIDE SEQUENCE [LARGE SCALE GENOMIC DNA]</scope>
    <source>
        <strain evidence="2">CBS 115943 / IPO323</strain>
    </source>
</reference>
<dbReference type="OrthoDB" id="6020543at2759"/>
<dbReference type="SUPFAM" id="SSF51445">
    <property type="entry name" value="(Trans)glycosidases"/>
    <property type="match status" value="1"/>
</dbReference>
<accession>F9XCG4</accession>
<gene>
    <name evidence="1" type="ORF">MYCGRDRAFT_93522</name>
</gene>
<sequence length="109" mass="12078">MSPRRTTPKATSNSPRPLGDAYVDGWDMDIEDNSNDWASNCLGTLVNSVRGYFSDDSDYTYYISGAPQLIQFYNNFCASTDLVKDPNDNPDSDGSGGYFDFELQECCGL</sequence>
<dbReference type="KEGG" id="ztr:MYCGRDRAFT_93522"/>
<proteinExistence type="predicted"/>
<name>F9XCG4_ZYMTI</name>